<evidence type="ECO:0000313" key="7">
    <source>
        <dbReference type="Proteomes" id="UP000000270"/>
    </source>
</evidence>
<dbReference type="STRING" id="438753.AZC_3095"/>
<dbReference type="PROSITE" id="PS50110">
    <property type="entry name" value="RESPONSE_REGULATORY"/>
    <property type="match status" value="1"/>
</dbReference>
<reference evidence="6 7" key="3">
    <citation type="journal article" date="2008" name="BMC Genomics">
        <title>The genome of the versatile nitrogen fixer Azorhizobium caulinodans ORS571.</title>
        <authorList>
            <person name="Lee KB."/>
            <person name="Backer P.D."/>
            <person name="Aono T."/>
            <person name="Liu CT."/>
            <person name="Suzuki S."/>
            <person name="Suzuki T."/>
            <person name="Kaneko T."/>
            <person name="Yamada M."/>
            <person name="Tabata S."/>
            <person name="Kupfer D.M."/>
            <person name="Najar F.Z."/>
            <person name="Wiley G.B."/>
            <person name="Roe B."/>
            <person name="Binnewies T.T."/>
            <person name="Ussery D.W."/>
            <person name="D'Haeze W."/>
            <person name="Herder J.D."/>
            <person name="Gevers D."/>
            <person name="Vereecke D."/>
            <person name="Holsters M."/>
            <person name="Oyaizu H."/>
        </authorList>
    </citation>
    <scope>NUCLEOTIDE SEQUENCE [LARGE SCALE GENOMIC DNA]</scope>
    <source>
        <strain evidence="7">ATCC 43989 / DSM 5975 / JCM 20966 / LMG 6465 / NBRC 14845 / NCIMB 13405 / ORS 571</strain>
    </source>
</reference>
<feature type="modified residue" description="4-aspartylphosphate" evidence="2">
    <location>
        <position position="177"/>
    </location>
</feature>
<evidence type="ECO:0000256" key="1">
    <source>
        <dbReference type="ARBA" id="ARBA00023125"/>
    </source>
</evidence>
<sequence length="254" mass="27052">MTPVPPSRADRSSPGEVLRAGPLEIHATARQAFVNGARITLGSRAFDLLLMLAEAAGRVVSHDEIQARVWPNRHVSETNLRVQVSTLRRALGEARHVVSTVPDRGYAFTPFGQHAPEPDDAPVPGDHVVHVVDDEADMRDALEGLLMASGWRVRTYGSVGAFQEALTAQTAGCLILDVSLPGENGLELQRRLLALGLSLPIVFLSGRSNIPIAVEAMKAGAIEFLTKPAAGEDILAAVARAMALALSERPQSPA</sequence>
<dbReference type="CDD" id="cd00383">
    <property type="entry name" value="trans_reg_C"/>
    <property type="match status" value="1"/>
</dbReference>
<dbReference type="InterPro" id="IPR011006">
    <property type="entry name" value="CheY-like_superfamily"/>
</dbReference>
<dbReference type="PANTHER" id="PTHR48111:SF56">
    <property type="entry name" value="TETRATHIONATE RESPONSE REGULATORY PROTEIN TTRR"/>
    <property type="match status" value="1"/>
</dbReference>
<protein>
    <submittedName>
        <fullName evidence="6">DNA-binding response regulator</fullName>
    </submittedName>
</protein>
<dbReference type="InterPro" id="IPR039420">
    <property type="entry name" value="WalR-like"/>
</dbReference>
<dbReference type="HOGENOM" id="CLU_1092596_0_0_5"/>
<reference evidence="6 7" key="4">
    <citation type="journal article" date="2009" name="Appl. Environ. Microbiol.">
        <title>Comparative genome-wide transcriptional profiling of Azorhizobium caulinodans ORS571 grown under free-living and symbiotic conditions.</title>
        <authorList>
            <person name="Tsukada S."/>
            <person name="Aono T."/>
            <person name="Akiba N."/>
            <person name="Lee KB."/>
            <person name="Liu CT."/>
            <person name="Toyazaki H."/>
            <person name="Oyaizu H."/>
        </authorList>
    </citation>
    <scope>NUCLEOTIDE SEQUENCE [LARGE SCALE GENOMIC DNA]</scope>
    <source>
        <strain evidence="7">ATCC 43989 / DSM 5975 / JCM 20966 / LMG 6465 / NBRC 14845 / NCIMB 13405 / ORS 571</strain>
    </source>
</reference>
<keyword evidence="1 3" id="KW-0238">DNA-binding</keyword>
<reference evidence="6 7" key="1">
    <citation type="journal article" date="2007" name="Appl. Environ. Microbiol.">
        <title>Rhizobial factors required for stem nodule maturation and maintenance in Sesbania rostrata-Azorhizobium caulinodans ORS571 symbiosis.</title>
        <authorList>
            <person name="Suzuki S."/>
            <person name="Aono T."/>
            <person name="Lee KB."/>
            <person name="Suzuki T."/>
            <person name="Liu CT."/>
            <person name="Miwa H."/>
            <person name="Wakao S."/>
            <person name="Iki T."/>
            <person name="Oyaizu H."/>
        </authorList>
    </citation>
    <scope>NUCLEOTIDE SEQUENCE [LARGE SCALE GENOMIC DNA]</scope>
    <source>
        <strain evidence="7">ATCC 43989 / DSM 5975 / JCM 20966 / LMG 6465 / NBRC 14845 / NCIMB 13405 / ORS 571</strain>
    </source>
</reference>
<dbReference type="EMBL" id="AP009384">
    <property type="protein sequence ID" value="BAF89093.1"/>
    <property type="molecule type" value="Genomic_DNA"/>
</dbReference>
<dbReference type="KEGG" id="azc:AZC_3095"/>
<dbReference type="GO" id="GO:0032993">
    <property type="term" value="C:protein-DNA complex"/>
    <property type="evidence" value="ECO:0007669"/>
    <property type="project" value="TreeGrafter"/>
</dbReference>
<feature type="domain" description="OmpR/PhoB-type" evidence="5">
    <location>
        <begin position="15"/>
        <end position="110"/>
    </location>
</feature>
<dbReference type="GO" id="GO:0005829">
    <property type="term" value="C:cytosol"/>
    <property type="evidence" value="ECO:0007669"/>
    <property type="project" value="TreeGrafter"/>
</dbReference>
<dbReference type="eggNOG" id="COG3710">
    <property type="taxonomic scope" value="Bacteria"/>
</dbReference>
<reference evidence="6 7" key="5">
    <citation type="journal article" date="2010" name="Appl. Environ. Microbiol.">
        <title>phrR-like gene praR of Azorhizobium caulinodans ORS571 is essential for symbiosis with Sesbania rostrata and is involved in expression of reb genes.</title>
        <authorList>
            <person name="Akiba N."/>
            <person name="Aono T."/>
            <person name="Toyazaki H."/>
            <person name="Sato S."/>
            <person name="Oyaizu H."/>
        </authorList>
    </citation>
    <scope>NUCLEOTIDE SEQUENCE [LARGE SCALE GENOMIC DNA]</scope>
    <source>
        <strain evidence="7">ATCC 43989 / DSM 5975 / JCM 20966 / LMG 6465 / NBRC 14845 / NCIMB 13405 / ORS 571</strain>
    </source>
</reference>
<evidence type="ECO:0000313" key="6">
    <source>
        <dbReference type="EMBL" id="BAF89093.1"/>
    </source>
</evidence>
<dbReference type="SUPFAM" id="SSF46894">
    <property type="entry name" value="C-terminal effector domain of the bipartite response regulators"/>
    <property type="match status" value="1"/>
</dbReference>
<dbReference type="Proteomes" id="UP000000270">
    <property type="component" value="Chromosome"/>
</dbReference>
<dbReference type="GO" id="GO:0000156">
    <property type="term" value="F:phosphorelay response regulator activity"/>
    <property type="evidence" value="ECO:0007669"/>
    <property type="project" value="TreeGrafter"/>
</dbReference>
<dbReference type="SMART" id="SM00448">
    <property type="entry name" value="REC"/>
    <property type="match status" value="1"/>
</dbReference>
<feature type="DNA-binding region" description="OmpR/PhoB-type" evidence="3">
    <location>
        <begin position="15"/>
        <end position="110"/>
    </location>
</feature>
<gene>
    <name evidence="6" type="primary">luxR</name>
    <name evidence="6" type="ordered locus">AZC_3095</name>
</gene>
<dbReference type="GO" id="GO:0006355">
    <property type="term" value="P:regulation of DNA-templated transcription"/>
    <property type="evidence" value="ECO:0007669"/>
    <property type="project" value="InterPro"/>
</dbReference>
<dbReference type="Gene3D" id="1.10.10.10">
    <property type="entry name" value="Winged helix-like DNA-binding domain superfamily/Winged helix DNA-binding domain"/>
    <property type="match status" value="1"/>
</dbReference>
<dbReference type="GO" id="GO:0000976">
    <property type="term" value="F:transcription cis-regulatory region binding"/>
    <property type="evidence" value="ECO:0007669"/>
    <property type="project" value="TreeGrafter"/>
</dbReference>
<dbReference type="SMART" id="SM00862">
    <property type="entry name" value="Trans_reg_C"/>
    <property type="match status" value="1"/>
</dbReference>
<dbReference type="PROSITE" id="PS51755">
    <property type="entry name" value="OMPR_PHOB"/>
    <property type="match status" value="1"/>
</dbReference>
<dbReference type="RefSeq" id="WP_012171619.1">
    <property type="nucleotide sequence ID" value="NC_009937.1"/>
</dbReference>
<dbReference type="InterPro" id="IPR036388">
    <property type="entry name" value="WH-like_DNA-bd_sf"/>
</dbReference>
<dbReference type="SUPFAM" id="SSF52172">
    <property type="entry name" value="CheY-like"/>
    <property type="match status" value="1"/>
</dbReference>
<accession>A8IBN1</accession>
<dbReference type="PANTHER" id="PTHR48111">
    <property type="entry name" value="REGULATOR OF RPOS"/>
    <property type="match status" value="1"/>
</dbReference>
<dbReference type="InterPro" id="IPR016032">
    <property type="entry name" value="Sig_transdc_resp-reg_C-effctor"/>
</dbReference>
<dbReference type="Pfam" id="PF00072">
    <property type="entry name" value="Response_reg"/>
    <property type="match status" value="1"/>
</dbReference>
<dbReference type="Gene3D" id="3.40.50.2300">
    <property type="match status" value="1"/>
</dbReference>
<name>A8IBN1_AZOC5</name>
<dbReference type="InterPro" id="IPR001867">
    <property type="entry name" value="OmpR/PhoB-type_DNA-bd"/>
</dbReference>
<evidence type="ECO:0000259" key="5">
    <source>
        <dbReference type="PROSITE" id="PS51755"/>
    </source>
</evidence>
<reference evidence="7" key="2">
    <citation type="submission" date="2007-04" db="EMBL/GenBank/DDBJ databases">
        <title>Complete genome sequence of the nitrogen-fixing bacterium Azorhizobium caulinodans ORS571.</title>
        <authorList>
            <person name="Lee K.B."/>
            <person name="Backer P.D."/>
            <person name="Aono T."/>
            <person name="Liu C.T."/>
            <person name="Suzuki S."/>
            <person name="Suzuki T."/>
            <person name="Kaneko T."/>
            <person name="Yamada M."/>
            <person name="Tabata S."/>
            <person name="Kupfer D.M."/>
            <person name="Najar F.Z."/>
            <person name="Wiley G.B."/>
            <person name="Roe B."/>
            <person name="Binnewies T."/>
            <person name="Ussery D."/>
            <person name="Vereecke D."/>
            <person name="Gevers D."/>
            <person name="Holsters M."/>
            <person name="Oyaizu H."/>
        </authorList>
    </citation>
    <scope>NUCLEOTIDE SEQUENCE [LARGE SCALE GENOMIC DNA]</scope>
    <source>
        <strain evidence="7">ATCC 43989 / DSM 5975 / JCM 20966 / LMG 6465 / NBRC 14845 / NCIMB 13405 / ORS 571</strain>
    </source>
</reference>
<proteinExistence type="predicted"/>
<keyword evidence="2" id="KW-0597">Phosphoprotein</keyword>
<feature type="domain" description="Response regulatory" evidence="4">
    <location>
        <begin position="128"/>
        <end position="242"/>
    </location>
</feature>
<dbReference type="Pfam" id="PF00486">
    <property type="entry name" value="Trans_reg_C"/>
    <property type="match status" value="1"/>
</dbReference>
<dbReference type="AlphaFoldDB" id="A8IBN1"/>
<dbReference type="InterPro" id="IPR001789">
    <property type="entry name" value="Sig_transdc_resp-reg_receiver"/>
</dbReference>
<keyword evidence="7" id="KW-1185">Reference proteome</keyword>
<reference evidence="6 7" key="6">
    <citation type="journal article" date="2011" name="Appl. Environ. Microbiol.">
        <title>Involvement of the azorhizobial chromosome partition gene (parA) in the onset of bacteroid differentiation during Sesbania rostrata stem nodule development.</title>
        <authorList>
            <person name="Liu CT."/>
            <person name="Lee KB."/>
            <person name="Wang YS."/>
            <person name="Peng MH."/>
            <person name="Lee KT."/>
            <person name="Suzuki S."/>
            <person name="Suzuki T."/>
            <person name="Oyaizu H."/>
        </authorList>
    </citation>
    <scope>NUCLEOTIDE SEQUENCE [LARGE SCALE GENOMIC DNA]</scope>
    <source>
        <strain evidence="7">ATCC 43989 / DSM 5975 / JCM 20966 / LMG 6465 / NBRC 14845 / NCIMB 13405 / ORS 571</strain>
    </source>
</reference>
<evidence type="ECO:0000256" key="2">
    <source>
        <dbReference type="PROSITE-ProRule" id="PRU00169"/>
    </source>
</evidence>
<organism evidence="6 7">
    <name type="scientific">Azorhizobium caulinodans (strain ATCC 43989 / DSM 5975 / JCM 20966 / LMG 6465 / NBRC 14845 / NCIMB 13405 / ORS 571)</name>
    <dbReference type="NCBI Taxonomy" id="438753"/>
    <lineage>
        <taxon>Bacteria</taxon>
        <taxon>Pseudomonadati</taxon>
        <taxon>Pseudomonadota</taxon>
        <taxon>Alphaproteobacteria</taxon>
        <taxon>Hyphomicrobiales</taxon>
        <taxon>Xanthobacteraceae</taxon>
        <taxon>Azorhizobium</taxon>
    </lineage>
</organism>
<dbReference type="eggNOG" id="COG4566">
    <property type="taxonomic scope" value="Bacteria"/>
</dbReference>
<evidence type="ECO:0000259" key="4">
    <source>
        <dbReference type="PROSITE" id="PS50110"/>
    </source>
</evidence>
<evidence type="ECO:0000256" key="3">
    <source>
        <dbReference type="PROSITE-ProRule" id="PRU01091"/>
    </source>
</evidence>